<evidence type="ECO:0000313" key="10">
    <source>
        <dbReference type="Proteomes" id="UP000077315"/>
    </source>
</evidence>
<dbReference type="SMART" id="SM00173">
    <property type="entry name" value="RAS"/>
    <property type="match status" value="1"/>
</dbReference>
<evidence type="ECO:0008006" key="11">
    <source>
        <dbReference type="Google" id="ProtNLM"/>
    </source>
</evidence>
<evidence type="ECO:0000256" key="7">
    <source>
        <dbReference type="ARBA" id="ARBA00037794"/>
    </source>
</evidence>
<dbReference type="VEuPathDB" id="FungiDB:PHYBLDRAFT_23085"/>
<feature type="region of interest" description="Disordered" evidence="8">
    <location>
        <begin position="191"/>
        <end position="223"/>
    </location>
</feature>
<dbReference type="OrthoDB" id="9989112at2759"/>
<evidence type="ECO:0000256" key="3">
    <source>
        <dbReference type="ARBA" id="ARBA00023134"/>
    </source>
</evidence>
<organism evidence="9 10">
    <name type="scientific">Phycomyces blakesleeanus (strain ATCC 8743b / DSM 1359 / FGSC 10004 / NBRC 33097 / NRRL 1555)</name>
    <dbReference type="NCBI Taxonomy" id="763407"/>
    <lineage>
        <taxon>Eukaryota</taxon>
        <taxon>Fungi</taxon>
        <taxon>Fungi incertae sedis</taxon>
        <taxon>Mucoromycota</taxon>
        <taxon>Mucoromycotina</taxon>
        <taxon>Mucoromycetes</taxon>
        <taxon>Mucorales</taxon>
        <taxon>Phycomycetaceae</taxon>
        <taxon>Phycomyces</taxon>
    </lineage>
</organism>
<dbReference type="InterPro" id="IPR005225">
    <property type="entry name" value="Small_GTP-bd"/>
</dbReference>
<comment type="subcellular location">
    <subcellularLocation>
        <location evidence="7">Golgi apparatus membrane</location>
        <topology evidence="7">Lipid-anchor</topology>
    </subcellularLocation>
</comment>
<dbReference type="GO" id="GO:0000139">
    <property type="term" value="C:Golgi membrane"/>
    <property type="evidence" value="ECO:0007669"/>
    <property type="project" value="UniProtKB-SubCell"/>
</dbReference>
<dbReference type="EMBL" id="KV440975">
    <property type="protein sequence ID" value="OAD77171.1"/>
    <property type="molecule type" value="Genomic_DNA"/>
</dbReference>
<evidence type="ECO:0000256" key="1">
    <source>
        <dbReference type="ARBA" id="ARBA00006270"/>
    </source>
</evidence>
<keyword evidence="2" id="KW-0547">Nucleotide-binding</keyword>
<comment type="similarity">
    <text evidence="1">Belongs to the small GTPase superfamily. Rab family.</text>
</comment>
<gene>
    <name evidence="9" type="ORF">PHYBLDRAFT_23085</name>
</gene>
<keyword evidence="5" id="KW-0449">Lipoprotein</keyword>
<dbReference type="Proteomes" id="UP000077315">
    <property type="component" value="Unassembled WGS sequence"/>
</dbReference>
<dbReference type="InterPro" id="IPR050209">
    <property type="entry name" value="Rab_GTPases_membrane_traffic"/>
</dbReference>
<dbReference type="NCBIfam" id="TIGR00231">
    <property type="entry name" value="small_GTP"/>
    <property type="match status" value="1"/>
</dbReference>
<dbReference type="Pfam" id="PF00071">
    <property type="entry name" value="Ras"/>
    <property type="match status" value="1"/>
</dbReference>
<dbReference type="GO" id="GO:0003924">
    <property type="term" value="F:GTPase activity"/>
    <property type="evidence" value="ECO:0007669"/>
    <property type="project" value="InterPro"/>
</dbReference>
<dbReference type="GO" id="GO:0006887">
    <property type="term" value="P:exocytosis"/>
    <property type="evidence" value="ECO:0007669"/>
    <property type="project" value="UniProtKB-ARBA"/>
</dbReference>
<evidence type="ECO:0000313" key="9">
    <source>
        <dbReference type="EMBL" id="OAD77171.1"/>
    </source>
</evidence>
<dbReference type="SUPFAM" id="SSF52540">
    <property type="entry name" value="P-loop containing nucleoside triphosphate hydrolases"/>
    <property type="match status" value="1"/>
</dbReference>
<dbReference type="FunFam" id="3.40.50.300:FF:000067">
    <property type="entry name" value="ras-related protein RABA1f"/>
    <property type="match status" value="1"/>
</dbReference>
<dbReference type="AlphaFoldDB" id="A0A167P3H5"/>
<dbReference type="STRING" id="763407.A0A167P3H5"/>
<dbReference type="PROSITE" id="PS51421">
    <property type="entry name" value="RAS"/>
    <property type="match status" value="1"/>
</dbReference>
<dbReference type="InParanoid" id="A0A167P3H5"/>
<keyword evidence="6" id="KW-0636">Prenylation</keyword>
<sequence>MSEDEYDYLFKIVIIGDSGVGKSNLLSRFTNDEFNLESKSTIGVEFATKNIKIKNHTIKAQIWDTSGQERYRAITGAYYRGAVGALLVYDITRQSSFQNIEHWLKELRDHADPNIALMLVGNKSDLEETSRAVSTEEAKEYAADSKMLFFETSALDSTNVSQAFYTAFEEIYNTVPKSVTQDGNVGVNGPAQNTIKLKPPTSGFQDEGQADRGGQAKAGGGCC</sequence>
<dbReference type="GeneID" id="29000700"/>
<dbReference type="CDD" id="cd01868">
    <property type="entry name" value="Rab11_like"/>
    <property type="match status" value="1"/>
</dbReference>
<evidence type="ECO:0000256" key="5">
    <source>
        <dbReference type="ARBA" id="ARBA00023288"/>
    </source>
</evidence>
<keyword evidence="10" id="KW-1185">Reference proteome</keyword>
<evidence type="ECO:0000256" key="2">
    <source>
        <dbReference type="ARBA" id="ARBA00022741"/>
    </source>
</evidence>
<keyword evidence="4" id="KW-0472">Membrane</keyword>
<dbReference type="PANTHER" id="PTHR47979">
    <property type="entry name" value="DRAB11-RELATED"/>
    <property type="match status" value="1"/>
</dbReference>
<name>A0A167P3H5_PHYB8</name>
<evidence type="ECO:0000256" key="4">
    <source>
        <dbReference type="ARBA" id="ARBA00023136"/>
    </source>
</evidence>
<keyword evidence="3" id="KW-0342">GTP-binding</keyword>
<dbReference type="SMART" id="SM00176">
    <property type="entry name" value="RAN"/>
    <property type="match status" value="1"/>
</dbReference>
<dbReference type="PRINTS" id="PR00449">
    <property type="entry name" value="RASTRNSFRMNG"/>
</dbReference>
<evidence type="ECO:0000256" key="6">
    <source>
        <dbReference type="ARBA" id="ARBA00023289"/>
    </source>
</evidence>
<evidence type="ECO:0000256" key="8">
    <source>
        <dbReference type="SAM" id="MobiDB-lite"/>
    </source>
</evidence>
<dbReference type="SMART" id="SM00174">
    <property type="entry name" value="RHO"/>
    <property type="match status" value="1"/>
</dbReference>
<dbReference type="InterPro" id="IPR027417">
    <property type="entry name" value="P-loop_NTPase"/>
</dbReference>
<protein>
    <recommendedName>
        <fullName evidence="11">Rab family GTPase</fullName>
    </recommendedName>
</protein>
<dbReference type="Gene3D" id="3.40.50.300">
    <property type="entry name" value="P-loop containing nucleotide triphosphate hydrolases"/>
    <property type="match status" value="1"/>
</dbReference>
<dbReference type="SMART" id="SM00175">
    <property type="entry name" value="RAB"/>
    <property type="match status" value="1"/>
</dbReference>
<dbReference type="PROSITE" id="PS51420">
    <property type="entry name" value="RHO"/>
    <property type="match status" value="1"/>
</dbReference>
<dbReference type="GO" id="GO:0005525">
    <property type="term" value="F:GTP binding"/>
    <property type="evidence" value="ECO:0007669"/>
    <property type="project" value="UniProtKB-KW"/>
</dbReference>
<dbReference type="PROSITE" id="PS51419">
    <property type="entry name" value="RAB"/>
    <property type="match status" value="1"/>
</dbReference>
<dbReference type="RefSeq" id="XP_018295211.1">
    <property type="nucleotide sequence ID" value="XM_018439794.1"/>
</dbReference>
<dbReference type="GO" id="GO:0016197">
    <property type="term" value="P:endosomal transport"/>
    <property type="evidence" value="ECO:0007669"/>
    <property type="project" value="UniProtKB-ARBA"/>
</dbReference>
<dbReference type="InterPro" id="IPR001806">
    <property type="entry name" value="Small_GTPase"/>
</dbReference>
<accession>A0A167P3H5</accession>
<reference evidence="10" key="1">
    <citation type="submission" date="2015-06" db="EMBL/GenBank/DDBJ databases">
        <title>Expansion of signal transduction pathways in fungi by whole-genome duplication.</title>
        <authorList>
            <consortium name="DOE Joint Genome Institute"/>
            <person name="Corrochano L.M."/>
            <person name="Kuo A."/>
            <person name="Marcet-Houben M."/>
            <person name="Polaino S."/>
            <person name="Salamov A."/>
            <person name="Villalobos J.M."/>
            <person name="Alvarez M.I."/>
            <person name="Avalos J."/>
            <person name="Benito E.P."/>
            <person name="Benoit I."/>
            <person name="Burger G."/>
            <person name="Camino L.P."/>
            <person name="Canovas D."/>
            <person name="Cerda-Olmedo E."/>
            <person name="Cheng J.-F."/>
            <person name="Dominguez A."/>
            <person name="Elias M."/>
            <person name="Eslava A.P."/>
            <person name="Glaser F."/>
            <person name="Grimwood J."/>
            <person name="Gutierrez G."/>
            <person name="Heitman J."/>
            <person name="Henrissat B."/>
            <person name="Iturriaga E.A."/>
            <person name="Lang B.F."/>
            <person name="Lavin J.L."/>
            <person name="Lee S."/>
            <person name="Li W."/>
            <person name="Lindquist E."/>
            <person name="Lopez-Garcia S."/>
            <person name="Luque E.M."/>
            <person name="Marcos A.T."/>
            <person name="Martin J."/>
            <person name="McCluskey K."/>
            <person name="Medina H.R."/>
            <person name="Miralles-Duran A."/>
            <person name="Miyazaki A."/>
            <person name="Munoz-Torres E."/>
            <person name="Oguiza J.A."/>
            <person name="Ohm R."/>
            <person name="Olmedo M."/>
            <person name="Orejas M."/>
            <person name="Ortiz-Castellanos L."/>
            <person name="Pisabarro A.G."/>
            <person name="Rodriguez-Romero J."/>
            <person name="Ruiz-Herrera J."/>
            <person name="Ruiz-Vazquez R."/>
            <person name="Sanz C."/>
            <person name="Schackwitz W."/>
            <person name="Schmutz J."/>
            <person name="Shahriari M."/>
            <person name="Shelest E."/>
            <person name="Silva-Franco F."/>
            <person name="Soanes D."/>
            <person name="Syed K."/>
            <person name="Tagua V.G."/>
            <person name="Talbot N.J."/>
            <person name="Thon M."/>
            <person name="De vries R.P."/>
            <person name="Wiebenga A."/>
            <person name="Yadav J.S."/>
            <person name="Braun E.L."/>
            <person name="Baker S."/>
            <person name="Garre V."/>
            <person name="Horwitz B."/>
            <person name="Torres-Martinez S."/>
            <person name="Idnurm A."/>
            <person name="Herrera-Estrella A."/>
            <person name="Gabaldon T."/>
            <person name="Grigoriev I.V."/>
        </authorList>
    </citation>
    <scope>NUCLEOTIDE SEQUENCE [LARGE SCALE GENOMIC DNA]</scope>
    <source>
        <strain evidence="10">NRRL 1555(-)</strain>
    </source>
</reference>
<proteinExistence type="inferred from homology"/>